<proteinExistence type="predicted"/>
<evidence type="ECO:0000256" key="3">
    <source>
        <dbReference type="ARBA" id="ARBA00023163"/>
    </source>
</evidence>
<keyword evidence="1" id="KW-0805">Transcription regulation</keyword>
<dbReference type="Pfam" id="PF12802">
    <property type="entry name" value="MarR_2"/>
    <property type="match status" value="1"/>
</dbReference>
<sequence>MPNQPYQFHFFLHCGHLIEERLRTKLTPLEVMPRQARVLDALGRMGQASQVQLADEFGLSAASMSTMTARLLTAGLIERRVDEHELRSNVLKLSKHGKGLLTQIYEVWRELDQEIYEAIGSENAMQLARITHELRNTFGGFTPGENSSNSEEQAHS</sequence>
<dbReference type="EMBL" id="QJSU01000015">
    <property type="protein sequence ID" value="PYE36472.1"/>
    <property type="molecule type" value="Genomic_DNA"/>
</dbReference>
<comment type="caution">
    <text evidence="5">The sequence shown here is derived from an EMBL/GenBank/DDBJ whole genome shotgun (WGS) entry which is preliminary data.</text>
</comment>
<dbReference type="PANTHER" id="PTHR42756:SF1">
    <property type="entry name" value="TRANSCRIPTIONAL REPRESSOR OF EMRAB OPERON"/>
    <property type="match status" value="1"/>
</dbReference>
<evidence type="ECO:0000313" key="6">
    <source>
        <dbReference type="Proteomes" id="UP000247746"/>
    </source>
</evidence>
<keyword evidence="3" id="KW-0804">Transcription</keyword>
<dbReference type="GO" id="GO:0003677">
    <property type="term" value="F:DNA binding"/>
    <property type="evidence" value="ECO:0007669"/>
    <property type="project" value="UniProtKB-KW"/>
</dbReference>
<dbReference type="Gene3D" id="1.10.10.10">
    <property type="entry name" value="Winged helix-like DNA-binding domain superfamily/Winged helix DNA-binding domain"/>
    <property type="match status" value="1"/>
</dbReference>
<protein>
    <submittedName>
        <fullName evidence="5">DNA-binding MarR family transcriptional regulator</fullName>
    </submittedName>
</protein>
<dbReference type="GO" id="GO:0003700">
    <property type="term" value="F:DNA-binding transcription factor activity"/>
    <property type="evidence" value="ECO:0007669"/>
    <property type="project" value="InterPro"/>
</dbReference>
<keyword evidence="6" id="KW-1185">Reference proteome</keyword>
<gene>
    <name evidence="5" type="ORF">DFP82_1158</name>
</gene>
<dbReference type="PANTHER" id="PTHR42756">
    <property type="entry name" value="TRANSCRIPTIONAL REGULATOR, MARR"/>
    <property type="match status" value="1"/>
</dbReference>
<dbReference type="RefSeq" id="WP_110924373.1">
    <property type="nucleotide sequence ID" value="NZ_QJSU01000015.1"/>
</dbReference>
<name>A0A2V4URT0_9GAMM</name>
<keyword evidence="2 5" id="KW-0238">DNA-binding</keyword>
<dbReference type="InterPro" id="IPR000835">
    <property type="entry name" value="HTH_MarR-typ"/>
</dbReference>
<dbReference type="Proteomes" id="UP000247746">
    <property type="component" value="Unassembled WGS sequence"/>
</dbReference>
<dbReference type="AlphaFoldDB" id="A0A2V4URT0"/>
<dbReference type="OrthoDB" id="32523at2"/>
<evidence type="ECO:0000259" key="4">
    <source>
        <dbReference type="PROSITE" id="PS50995"/>
    </source>
</evidence>
<dbReference type="InterPro" id="IPR036390">
    <property type="entry name" value="WH_DNA-bd_sf"/>
</dbReference>
<dbReference type="InterPro" id="IPR036388">
    <property type="entry name" value="WH-like_DNA-bd_sf"/>
</dbReference>
<evidence type="ECO:0000256" key="2">
    <source>
        <dbReference type="ARBA" id="ARBA00023125"/>
    </source>
</evidence>
<feature type="domain" description="HTH marR-type" evidence="4">
    <location>
        <begin position="1"/>
        <end position="136"/>
    </location>
</feature>
<dbReference type="SUPFAM" id="SSF46785">
    <property type="entry name" value="Winged helix' DNA-binding domain"/>
    <property type="match status" value="1"/>
</dbReference>
<evidence type="ECO:0000256" key="1">
    <source>
        <dbReference type="ARBA" id="ARBA00023015"/>
    </source>
</evidence>
<dbReference type="PRINTS" id="PR00598">
    <property type="entry name" value="HTHMARR"/>
</dbReference>
<organism evidence="5 6">
    <name type="scientific">Psychrobacter fozii</name>
    <dbReference type="NCBI Taxonomy" id="198480"/>
    <lineage>
        <taxon>Bacteria</taxon>
        <taxon>Pseudomonadati</taxon>
        <taxon>Pseudomonadota</taxon>
        <taxon>Gammaproteobacteria</taxon>
        <taxon>Moraxellales</taxon>
        <taxon>Moraxellaceae</taxon>
        <taxon>Psychrobacter</taxon>
    </lineage>
</organism>
<dbReference type="SMART" id="SM00347">
    <property type="entry name" value="HTH_MARR"/>
    <property type="match status" value="1"/>
</dbReference>
<dbReference type="PROSITE" id="PS50995">
    <property type="entry name" value="HTH_MARR_2"/>
    <property type="match status" value="1"/>
</dbReference>
<evidence type="ECO:0000313" key="5">
    <source>
        <dbReference type="EMBL" id="PYE36472.1"/>
    </source>
</evidence>
<accession>A0A2V4URT0</accession>
<reference evidence="5 6" key="1">
    <citation type="submission" date="2018-06" db="EMBL/GenBank/DDBJ databases">
        <title>Genomic Encyclopedia of Type Strains, Phase III (KMG-III): the genomes of soil and plant-associated and newly described type strains.</title>
        <authorList>
            <person name="Whitman W."/>
        </authorList>
    </citation>
    <scope>NUCLEOTIDE SEQUENCE [LARGE SCALE GENOMIC DNA]</scope>
    <source>
        <strain evidence="5 6">CECT 5889</strain>
    </source>
</reference>